<keyword evidence="11" id="KW-0282">Flagellum</keyword>
<organism evidence="11 12">
    <name type="scientific">Pontibacillus chungwhensis</name>
    <dbReference type="NCBI Taxonomy" id="265426"/>
    <lineage>
        <taxon>Bacteria</taxon>
        <taxon>Bacillati</taxon>
        <taxon>Bacillota</taxon>
        <taxon>Bacilli</taxon>
        <taxon>Bacillales</taxon>
        <taxon>Bacillaceae</taxon>
        <taxon>Pontibacillus</taxon>
    </lineage>
</organism>
<dbReference type="InterPro" id="IPR006303">
    <property type="entry name" value="FliR"/>
</dbReference>
<comment type="subcellular location">
    <subcellularLocation>
        <location evidence="10">Cell membrane</location>
        <topology evidence="10">Multi-pass membrane protein</topology>
    </subcellularLocation>
    <subcellularLocation>
        <location evidence="10">Bacterial flagellum basal body</location>
    </subcellularLocation>
</comment>
<proteinExistence type="inferred from homology"/>
<keyword evidence="12" id="KW-1185">Reference proteome</keyword>
<evidence type="ECO:0000256" key="7">
    <source>
        <dbReference type="ARBA" id="ARBA00023136"/>
    </source>
</evidence>
<comment type="similarity">
    <text evidence="2 10">Belongs to the FliR/MopE/SpaR family.</text>
</comment>
<keyword evidence="8 10" id="KW-0975">Bacterial flagellum</keyword>
<evidence type="ECO:0000256" key="3">
    <source>
        <dbReference type="ARBA" id="ARBA00021717"/>
    </source>
</evidence>
<feature type="transmembrane region" description="Helical" evidence="10">
    <location>
        <begin position="12"/>
        <end position="30"/>
    </location>
</feature>
<name>A0ABY8V539_9BACI</name>
<dbReference type="PRINTS" id="PR00953">
    <property type="entry name" value="TYPE3IMRPROT"/>
</dbReference>
<feature type="transmembrane region" description="Helical" evidence="10">
    <location>
        <begin position="42"/>
        <end position="62"/>
    </location>
</feature>
<evidence type="ECO:0000256" key="2">
    <source>
        <dbReference type="ARBA" id="ARBA00009772"/>
    </source>
</evidence>
<comment type="function">
    <text evidence="1 10">Role in flagellar biosynthesis.</text>
</comment>
<evidence type="ECO:0000313" key="11">
    <source>
        <dbReference type="EMBL" id="WIF99974.1"/>
    </source>
</evidence>
<evidence type="ECO:0000256" key="4">
    <source>
        <dbReference type="ARBA" id="ARBA00022475"/>
    </source>
</evidence>
<reference evidence="11 12" key="1">
    <citation type="submission" date="2023-05" db="EMBL/GenBank/DDBJ databases">
        <title>Comparative genomics reveals the evidence of polycyclic aromatic hydrocarbons degradation in moderately halophilic genus Pontibacillus.</title>
        <authorList>
            <person name="Yang H."/>
            <person name="Qian Z."/>
        </authorList>
    </citation>
    <scope>NUCLEOTIDE SEQUENCE [LARGE SCALE GENOMIC DNA]</scope>
    <source>
        <strain evidence="12">HN14</strain>
    </source>
</reference>
<evidence type="ECO:0000256" key="1">
    <source>
        <dbReference type="ARBA" id="ARBA00002578"/>
    </source>
</evidence>
<keyword evidence="4 10" id="KW-1003">Cell membrane</keyword>
<dbReference type="RefSeq" id="WP_231416358.1">
    <property type="nucleotide sequence ID" value="NZ_CP126446.1"/>
</dbReference>
<evidence type="ECO:0000256" key="6">
    <source>
        <dbReference type="ARBA" id="ARBA00022989"/>
    </source>
</evidence>
<evidence type="ECO:0000256" key="10">
    <source>
        <dbReference type="RuleBase" id="RU362071"/>
    </source>
</evidence>
<keyword evidence="11" id="KW-0969">Cilium</keyword>
<dbReference type="PANTHER" id="PTHR30065">
    <property type="entry name" value="FLAGELLAR BIOSYNTHETIC PROTEIN FLIR"/>
    <property type="match status" value="1"/>
</dbReference>
<dbReference type="InterPro" id="IPR002010">
    <property type="entry name" value="T3SS_IM_R"/>
</dbReference>
<feature type="transmembrane region" description="Helical" evidence="10">
    <location>
        <begin position="212"/>
        <end position="239"/>
    </location>
</feature>
<dbReference type="NCBIfam" id="TIGR01400">
    <property type="entry name" value="fliR"/>
    <property type="match status" value="1"/>
</dbReference>
<keyword evidence="7 10" id="KW-0472">Membrane</keyword>
<gene>
    <name evidence="11" type="primary">fliR</name>
    <name evidence="11" type="ORF">QNI29_10040</name>
</gene>
<keyword evidence="11" id="KW-0966">Cell projection</keyword>
<dbReference type="PANTHER" id="PTHR30065:SF1">
    <property type="entry name" value="SURFACE PRESENTATION OF ANTIGENS PROTEIN SPAR"/>
    <property type="match status" value="1"/>
</dbReference>
<evidence type="ECO:0000256" key="5">
    <source>
        <dbReference type="ARBA" id="ARBA00022692"/>
    </source>
</evidence>
<evidence type="ECO:0000256" key="9">
    <source>
        <dbReference type="NCBIfam" id="TIGR01400"/>
    </source>
</evidence>
<evidence type="ECO:0000313" key="12">
    <source>
        <dbReference type="Proteomes" id="UP001236652"/>
    </source>
</evidence>
<keyword evidence="6 10" id="KW-1133">Transmembrane helix</keyword>
<feature type="transmembrane region" description="Helical" evidence="10">
    <location>
        <begin position="178"/>
        <end position="200"/>
    </location>
</feature>
<dbReference type="EMBL" id="CP126446">
    <property type="protein sequence ID" value="WIF99974.1"/>
    <property type="molecule type" value="Genomic_DNA"/>
</dbReference>
<dbReference type="Proteomes" id="UP001236652">
    <property type="component" value="Chromosome"/>
</dbReference>
<accession>A0ABY8V539</accession>
<sequence>MISLIDLSKVPGLLLIFMRVTAFFVTLPLFSYRNMPTQHKIGFSAFLALLMYFTIDVPVILLDETFILLILKEALVGLLVGFIAYLILAAIQIAGGFIDFQMGFAIANVIDPQTGVQSPLIGQYLYTFTLLFLLAVNGHHLLIDGVFYSYEVIPMNQVSIPFGEGSIAEFVVFTFNKMFIVAFQMAMPVVGCLFLVDVALGIIARTVPQLNVFVVGLPLKIFVSFVVIIISFGMFSILVENLFEFMLVTMRDLMSLMGGA</sequence>
<feature type="transmembrane region" description="Helical" evidence="10">
    <location>
        <begin position="124"/>
        <end position="143"/>
    </location>
</feature>
<evidence type="ECO:0000256" key="8">
    <source>
        <dbReference type="ARBA" id="ARBA00023143"/>
    </source>
</evidence>
<dbReference type="Pfam" id="PF01311">
    <property type="entry name" value="Bac_export_1"/>
    <property type="match status" value="1"/>
</dbReference>
<protein>
    <recommendedName>
        <fullName evidence="3 9">Flagellar biosynthetic protein FliR</fullName>
    </recommendedName>
</protein>
<keyword evidence="5 10" id="KW-0812">Transmembrane</keyword>
<feature type="transmembrane region" description="Helical" evidence="10">
    <location>
        <begin position="74"/>
        <end position="98"/>
    </location>
</feature>